<evidence type="ECO:0000313" key="3">
    <source>
        <dbReference type="Proteomes" id="UP001311232"/>
    </source>
</evidence>
<gene>
    <name evidence="2" type="ORF">CRENBAI_010494</name>
</gene>
<feature type="compositionally biased region" description="Basic residues" evidence="1">
    <location>
        <begin position="205"/>
        <end position="214"/>
    </location>
</feature>
<reference evidence="2 3" key="1">
    <citation type="submission" date="2021-06" db="EMBL/GenBank/DDBJ databases">
        <authorList>
            <person name="Palmer J.M."/>
        </authorList>
    </citation>
    <scope>NUCLEOTIDE SEQUENCE [LARGE SCALE GENOMIC DNA]</scope>
    <source>
        <strain evidence="2 3">MEX-2019</strain>
        <tissue evidence="2">Muscle</tissue>
    </source>
</reference>
<feature type="compositionally biased region" description="Pro residues" evidence="1">
    <location>
        <begin position="151"/>
        <end position="163"/>
    </location>
</feature>
<dbReference type="Proteomes" id="UP001311232">
    <property type="component" value="Unassembled WGS sequence"/>
</dbReference>
<feature type="compositionally biased region" description="Low complexity" evidence="1">
    <location>
        <begin position="215"/>
        <end position="224"/>
    </location>
</feature>
<dbReference type="AlphaFoldDB" id="A0AAV9S128"/>
<protein>
    <submittedName>
        <fullName evidence="2">Uncharacterized protein</fullName>
    </submittedName>
</protein>
<name>A0AAV9S128_9TELE</name>
<keyword evidence="3" id="KW-1185">Reference proteome</keyword>
<accession>A0AAV9S128</accession>
<dbReference type="EMBL" id="JAHHUM010001067">
    <property type="protein sequence ID" value="KAK5614875.1"/>
    <property type="molecule type" value="Genomic_DNA"/>
</dbReference>
<feature type="compositionally biased region" description="Basic residues" evidence="1">
    <location>
        <begin position="33"/>
        <end position="42"/>
    </location>
</feature>
<organism evidence="2 3">
    <name type="scientific">Crenichthys baileyi</name>
    <name type="common">White River springfish</name>
    <dbReference type="NCBI Taxonomy" id="28760"/>
    <lineage>
        <taxon>Eukaryota</taxon>
        <taxon>Metazoa</taxon>
        <taxon>Chordata</taxon>
        <taxon>Craniata</taxon>
        <taxon>Vertebrata</taxon>
        <taxon>Euteleostomi</taxon>
        <taxon>Actinopterygii</taxon>
        <taxon>Neopterygii</taxon>
        <taxon>Teleostei</taxon>
        <taxon>Neoteleostei</taxon>
        <taxon>Acanthomorphata</taxon>
        <taxon>Ovalentaria</taxon>
        <taxon>Atherinomorphae</taxon>
        <taxon>Cyprinodontiformes</taxon>
        <taxon>Goodeidae</taxon>
        <taxon>Crenichthys</taxon>
    </lineage>
</organism>
<comment type="caution">
    <text evidence="2">The sequence shown here is derived from an EMBL/GenBank/DDBJ whole genome shotgun (WGS) entry which is preliminary data.</text>
</comment>
<proteinExistence type="predicted"/>
<feature type="region of interest" description="Disordered" evidence="1">
    <location>
        <begin position="1"/>
        <end position="253"/>
    </location>
</feature>
<feature type="compositionally biased region" description="Polar residues" evidence="1">
    <location>
        <begin position="62"/>
        <end position="85"/>
    </location>
</feature>
<evidence type="ECO:0000313" key="2">
    <source>
        <dbReference type="EMBL" id="KAK5614875.1"/>
    </source>
</evidence>
<sequence length="253" mass="27858">MEELGDKMLFRHLHPQPPWDRSNPDPQPQHPVPRQKKPRPSMKRSQPENQSPMPPSSEPGHSHNQASRATAGPHTTQRQPISHTQPKMAGPPKCKHSASIETCTPPQTKELKPPAPASPSSRRPEAPPRPPPCPRERCQSSKLKGATERPQPVPHRGCPPPPRCRTANNQASQAKLIEPSRSCPRAKATETSHILPYVRRDMVKNHHPQAHTTHHGPPGQTPPQYKAEKPEATAKPSIPCPAVPTQDGQSHTA</sequence>
<evidence type="ECO:0000256" key="1">
    <source>
        <dbReference type="SAM" id="MobiDB-lite"/>
    </source>
</evidence>